<evidence type="ECO:0000256" key="1">
    <source>
        <dbReference type="SAM" id="MobiDB-lite"/>
    </source>
</evidence>
<comment type="caution">
    <text evidence="2">The sequence shown here is derived from an EMBL/GenBank/DDBJ whole genome shotgun (WGS) entry which is preliminary data.</text>
</comment>
<feature type="compositionally biased region" description="Basic residues" evidence="1">
    <location>
        <begin position="103"/>
        <end position="112"/>
    </location>
</feature>
<accession>A0AAD5S4R3</accession>
<name>A0AAD5S4R3_9FUNG</name>
<feature type="compositionally biased region" description="Basic residues" evidence="1">
    <location>
        <begin position="124"/>
        <end position="135"/>
    </location>
</feature>
<reference evidence="2" key="1">
    <citation type="submission" date="2020-05" db="EMBL/GenBank/DDBJ databases">
        <title>Phylogenomic resolution of chytrid fungi.</title>
        <authorList>
            <person name="Stajich J.E."/>
            <person name="Amses K."/>
            <person name="Simmons R."/>
            <person name="Seto K."/>
            <person name="Myers J."/>
            <person name="Bonds A."/>
            <person name="Quandt C.A."/>
            <person name="Barry K."/>
            <person name="Liu P."/>
            <person name="Grigoriev I."/>
            <person name="Longcore J.E."/>
            <person name="James T.Y."/>
        </authorList>
    </citation>
    <scope>NUCLEOTIDE SEQUENCE</scope>
    <source>
        <strain evidence="2">JEL0318</strain>
    </source>
</reference>
<keyword evidence="3" id="KW-1185">Reference proteome</keyword>
<dbReference type="AlphaFoldDB" id="A0AAD5S4R3"/>
<evidence type="ECO:0000313" key="3">
    <source>
        <dbReference type="Proteomes" id="UP001212841"/>
    </source>
</evidence>
<protein>
    <submittedName>
        <fullName evidence="2">Uncharacterized protein</fullName>
    </submittedName>
</protein>
<dbReference type="Proteomes" id="UP001212841">
    <property type="component" value="Unassembled WGS sequence"/>
</dbReference>
<evidence type="ECO:0000313" key="2">
    <source>
        <dbReference type="EMBL" id="KAJ3037325.1"/>
    </source>
</evidence>
<feature type="region of interest" description="Disordered" evidence="1">
    <location>
        <begin position="98"/>
        <end position="159"/>
    </location>
</feature>
<organism evidence="2 3">
    <name type="scientific">Rhizophlyctis rosea</name>
    <dbReference type="NCBI Taxonomy" id="64517"/>
    <lineage>
        <taxon>Eukaryota</taxon>
        <taxon>Fungi</taxon>
        <taxon>Fungi incertae sedis</taxon>
        <taxon>Chytridiomycota</taxon>
        <taxon>Chytridiomycota incertae sedis</taxon>
        <taxon>Chytridiomycetes</taxon>
        <taxon>Rhizophlyctidales</taxon>
        <taxon>Rhizophlyctidaceae</taxon>
        <taxon>Rhizophlyctis</taxon>
    </lineage>
</organism>
<proteinExistence type="predicted"/>
<feature type="compositionally biased region" description="Basic and acidic residues" evidence="1">
    <location>
        <begin position="139"/>
        <end position="148"/>
    </location>
</feature>
<gene>
    <name evidence="2" type="ORF">HK097_003551</name>
</gene>
<feature type="non-terminal residue" evidence="2">
    <location>
        <position position="1"/>
    </location>
</feature>
<feature type="compositionally biased region" description="Basic and acidic residues" evidence="1">
    <location>
        <begin position="113"/>
        <end position="123"/>
    </location>
</feature>
<dbReference type="EMBL" id="JADGJD010001844">
    <property type="protein sequence ID" value="KAJ3037325.1"/>
    <property type="molecule type" value="Genomic_DNA"/>
</dbReference>
<feature type="compositionally biased region" description="Basic residues" evidence="1">
    <location>
        <begin position="149"/>
        <end position="159"/>
    </location>
</feature>
<sequence>VNDLNSALDTLESSRIFRHHFYLDRIHFTDVWPLLLKCRDQAEDGNLEYARRLADLCPPPSKNALEEVQKILKEKWLGNSRWWGWKIVEPEVRFLPTKVERNRMKKQKAMSKKAKEESEERWREKRRQSGRRRIQGKGGEGEKGGERKSVRKPYIRRGE</sequence>